<name>A0A892IHL8_9BURK</name>
<dbReference type="InterPro" id="IPR051472">
    <property type="entry name" value="T3SS_Stator/FliH"/>
</dbReference>
<dbReference type="GO" id="GO:0005829">
    <property type="term" value="C:cytosol"/>
    <property type="evidence" value="ECO:0007669"/>
    <property type="project" value="TreeGrafter"/>
</dbReference>
<evidence type="ECO:0000256" key="8">
    <source>
        <dbReference type="SAM" id="MobiDB-lite"/>
    </source>
</evidence>
<dbReference type="GO" id="GO:0044781">
    <property type="term" value="P:bacterial-type flagellum organization"/>
    <property type="evidence" value="ECO:0007669"/>
    <property type="project" value="UniProtKB-KW"/>
</dbReference>
<proteinExistence type="inferred from homology"/>
<dbReference type="PANTHER" id="PTHR34982">
    <property type="entry name" value="YOP PROTEINS TRANSLOCATION PROTEIN L"/>
    <property type="match status" value="1"/>
</dbReference>
<dbReference type="InterPro" id="IPR018035">
    <property type="entry name" value="Flagellar_FliH/T3SS_HrpE"/>
</dbReference>
<dbReference type="EMBL" id="CP069483">
    <property type="protein sequence ID" value="QRO80667.1"/>
    <property type="molecule type" value="Genomic_DNA"/>
</dbReference>
<sequence length="223" mass="23850">MRSYRKYAFPSLTRFRTTRDDGNRGDAPLPGLDDSPSIAQLDDARQAGYDDGYAAGMAAGRNEGAQLARDDAQAALDALAEPLDALVAGFDALARAERGAMRDELVALVEKVARQVIRVELEMRPEQILAFVDEALASSPQASDTPEVRVSEADFARIEAAAPELAQRWNLAPDARLASGECRVKVGAREVDAGCGQRLAACLERIAEHVGAAQRAADEGGDR</sequence>
<evidence type="ECO:0000256" key="7">
    <source>
        <dbReference type="ARBA" id="ARBA00023225"/>
    </source>
</evidence>
<feature type="domain" description="Flagellar assembly protein FliH/Type III secretion system HrpE" evidence="9">
    <location>
        <begin position="81"/>
        <end position="200"/>
    </location>
</feature>
<reference evidence="10 11" key="1">
    <citation type="submission" date="2021-02" db="EMBL/GenBank/DDBJ databases">
        <title>FDA dAtabase for Regulatory Grade micrObial Sequences (FDA-ARGOS): Supporting development and validation of Infectious Disease Dx tests.</title>
        <authorList>
            <person name="Minogue T."/>
            <person name="Wolcott M."/>
            <person name="Wasieloski L."/>
            <person name="Aguilar W."/>
            <person name="Moore D."/>
            <person name="Jaissle J."/>
            <person name="Tallon L."/>
            <person name="Sadzewicz L."/>
            <person name="Zhao X."/>
            <person name="Boylan J."/>
            <person name="Ott S."/>
            <person name="Bowen H."/>
            <person name="Vavikolanu K."/>
            <person name="Mehta A."/>
            <person name="Aluvathingal J."/>
            <person name="Nadendla S."/>
            <person name="Yan Y."/>
            <person name="Sichtig H."/>
        </authorList>
    </citation>
    <scope>NUCLEOTIDE SEQUENCE [LARGE SCALE GENOMIC DNA]</scope>
    <source>
        <strain evidence="10 11">FDAARGOS_1272</strain>
    </source>
</reference>
<evidence type="ECO:0000256" key="3">
    <source>
        <dbReference type="ARBA" id="ARBA00016507"/>
    </source>
</evidence>
<dbReference type="Proteomes" id="UP000625568">
    <property type="component" value="Chromosome 2"/>
</dbReference>
<comment type="similarity">
    <text evidence="2">Belongs to the FliH family.</text>
</comment>
<organism evidence="10 11">
    <name type="scientific">Burkholderia dolosa</name>
    <dbReference type="NCBI Taxonomy" id="152500"/>
    <lineage>
        <taxon>Bacteria</taxon>
        <taxon>Pseudomonadati</taxon>
        <taxon>Pseudomonadota</taxon>
        <taxon>Betaproteobacteria</taxon>
        <taxon>Burkholderiales</taxon>
        <taxon>Burkholderiaceae</taxon>
        <taxon>Burkholderia</taxon>
        <taxon>Burkholderia cepacia complex</taxon>
    </lineage>
</organism>
<accession>A0A892IHL8</accession>
<feature type="region of interest" description="Disordered" evidence="8">
    <location>
        <begin position="15"/>
        <end position="38"/>
    </location>
</feature>
<dbReference type="Pfam" id="PF02108">
    <property type="entry name" value="FliH"/>
    <property type="match status" value="1"/>
</dbReference>
<evidence type="ECO:0000256" key="6">
    <source>
        <dbReference type="ARBA" id="ARBA00022927"/>
    </source>
</evidence>
<dbReference type="GO" id="GO:0015031">
    <property type="term" value="P:protein transport"/>
    <property type="evidence" value="ECO:0007669"/>
    <property type="project" value="UniProtKB-KW"/>
</dbReference>
<keyword evidence="5" id="KW-1005">Bacterial flagellum biogenesis</keyword>
<evidence type="ECO:0000259" key="9">
    <source>
        <dbReference type="Pfam" id="PF02108"/>
    </source>
</evidence>
<dbReference type="AlphaFoldDB" id="A0A892IHL8"/>
<evidence type="ECO:0000256" key="4">
    <source>
        <dbReference type="ARBA" id="ARBA00022448"/>
    </source>
</evidence>
<dbReference type="PANTHER" id="PTHR34982:SF1">
    <property type="entry name" value="FLAGELLAR ASSEMBLY PROTEIN FLIH"/>
    <property type="match status" value="1"/>
</dbReference>
<keyword evidence="10" id="KW-0282">Flagellum</keyword>
<keyword evidence="10" id="KW-0969">Cilium</keyword>
<keyword evidence="11" id="KW-1185">Reference proteome</keyword>
<keyword evidence="4" id="KW-0813">Transport</keyword>
<protein>
    <recommendedName>
        <fullName evidence="3">Flagellar assembly protein FliH</fullName>
    </recommendedName>
</protein>
<evidence type="ECO:0000256" key="2">
    <source>
        <dbReference type="ARBA" id="ARBA00006602"/>
    </source>
</evidence>
<dbReference type="GeneID" id="93130651"/>
<evidence type="ECO:0000256" key="5">
    <source>
        <dbReference type="ARBA" id="ARBA00022795"/>
    </source>
</evidence>
<keyword evidence="6" id="KW-0653">Protein transport</keyword>
<keyword evidence="7" id="KW-1006">Bacterial flagellum protein export</keyword>
<comment type="function">
    <text evidence="1">Needed for flagellar regrowth and assembly.</text>
</comment>
<evidence type="ECO:0000313" key="11">
    <source>
        <dbReference type="Proteomes" id="UP000625568"/>
    </source>
</evidence>
<keyword evidence="10" id="KW-0966">Cell projection</keyword>
<gene>
    <name evidence="10" type="ORF">I6K02_20390</name>
</gene>
<dbReference type="RefSeq" id="WP_006766953.1">
    <property type="nucleotide sequence ID" value="NZ_CABVPR010000066.1"/>
</dbReference>
<evidence type="ECO:0000313" key="10">
    <source>
        <dbReference type="EMBL" id="QRO80667.1"/>
    </source>
</evidence>
<evidence type="ECO:0000256" key="1">
    <source>
        <dbReference type="ARBA" id="ARBA00003041"/>
    </source>
</evidence>